<evidence type="ECO:0000313" key="2">
    <source>
        <dbReference type="EnsemblMetazoa" id="AFUN021034-PA"/>
    </source>
</evidence>
<proteinExistence type="predicted"/>
<feature type="signal peptide" evidence="1">
    <location>
        <begin position="1"/>
        <end position="23"/>
    </location>
</feature>
<evidence type="ECO:0000256" key="1">
    <source>
        <dbReference type="SAM" id="SignalP"/>
    </source>
</evidence>
<name>A0A4Y0BNT9_ANOFN</name>
<accession>A0A4Y0BNT9</accession>
<organism evidence="2">
    <name type="scientific">Anopheles funestus</name>
    <name type="common">African malaria mosquito</name>
    <dbReference type="NCBI Taxonomy" id="62324"/>
    <lineage>
        <taxon>Eukaryota</taxon>
        <taxon>Metazoa</taxon>
        <taxon>Ecdysozoa</taxon>
        <taxon>Arthropoda</taxon>
        <taxon>Hexapoda</taxon>
        <taxon>Insecta</taxon>
        <taxon>Pterygota</taxon>
        <taxon>Neoptera</taxon>
        <taxon>Endopterygota</taxon>
        <taxon>Diptera</taxon>
        <taxon>Nematocera</taxon>
        <taxon>Culicoidea</taxon>
        <taxon>Culicidae</taxon>
        <taxon>Anophelinae</taxon>
        <taxon>Anopheles</taxon>
    </lineage>
</organism>
<dbReference type="VEuPathDB" id="VectorBase:AFUN021034"/>
<dbReference type="AlphaFoldDB" id="A0A4Y0BNT9"/>
<sequence>MRWQDVVIVRVILFSAFVSQCWSVAINTKDDYELMPPLFEYENVTNCFEQYPTSVYCVVKTVLTPKEDSKVWHAIEKYSKNPSYHEHSLLDRGLCVDACVNLVNSLNSSTIPTFDTTRMTVEPYHLLSIPSERELPQHQTRYGRILNICVNYYLQEQYNLSGYSNSKDVSLPSPIVLLLMCIMCCSY</sequence>
<dbReference type="VEuPathDB" id="VectorBase:AFUN2_006695"/>
<keyword evidence="1" id="KW-0732">Signal</keyword>
<dbReference type="EnsemblMetazoa" id="AFUN021034-RA">
    <property type="protein sequence ID" value="AFUN021034-PA"/>
    <property type="gene ID" value="AFUN021034"/>
</dbReference>
<feature type="chain" id="PRO_5021381021" evidence="1">
    <location>
        <begin position="24"/>
        <end position="187"/>
    </location>
</feature>
<protein>
    <submittedName>
        <fullName evidence="2">Uncharacterized protein</fullName>
    </submittedName>
</protein>
<reference evidence="2" key="1">
    <citation type="submission" date="2020-05" db="UniProtKB">
        <authorList>
            <consortium name="EnsemblMetazoa"/>
        </authorList>
    </citation>
    <scope>IDENTIFICATION</scope>
    <source>
        <strain evidence="2">FUMOZ</strain>
    </source>
</reference>